<dbReference type="PANTHER" id="PTHR30572:SF18">
    <property type="entry name" value="ABC-TYPE MACROLIDE FAMILY EXPORT SYSTEM PERMEASE COMPONENT 2"/>
    <property type="match status" value="1"/>
</dbReference>
<evidence type="ECO:0000259" key="7">
    <source>
        <dbReference type="Pfam" id="PF02687"/>
    </source>
</evidence>
<name>A0A6J4KTE4_9SPHI</name>
<dbReference type="AlphaFoldDB" id="A0A6J4KTE4"/>
<feature type="domain" description="ABC3 transporter permease C-terminal" evidence="7">
    <location>
        <begin position="378"/>
        <end position="494"/>
    </location>
</feature>
<dbReference type="InterPro" id="IPR003838">
    <property type="entry name" value="ABC3_permease_C"/>
</dbReference>
<evidence type="ECO:0000256" key="2">
    <source>
        <dbReference type="ARBA" id="ARBA00022475"/>
    </source>
</evidence>
<feature type="transmembrane region" description="Helical" evidence="6">
    <location>
        <begin position="791"/>
        <end position="818"/>
    </location>
</feature>
<sequence length="878" mass="97087">MHPSNPQPKAHPTPSPPRWARRLLSWWGDPATLEEVQGDMLELYAHWEQTLGTRKARRRYSLTVLGLLRPFAKRNPYPTNPNPFLPFAMLSNYLLVAWRNLRRYKGYSLINIGGLSVGLAVALLIGLWVHHEYSYDAFLPEGGQLYQVRRNFNNNGDTLTFASTSLRLAEALRNQVPEIEYVAECGWAGNAGITVGDMKTYVNGKHVGSDFLIMFRYPLLQGNAESVLRDPYSIVLSESTARAFFGNENPVGKTVRFDNESDLRVTGILKDLPSNSSMQFDFLVPFSHLEAVDPSVKAARSGSFARNQFNLFVKLKPGVSQAQVAPKIALIQHTETGNSNAMNSVVILQPLRNWHLYSNYVNGRETAGLLTYVRMFTLVGILVVVIAAINFVNLTTARSAKRAREVGIRKAIGSRRGQLIVQFLTESLLLTLAAFGLSLLMVWGLLPAFNAMLGKPLAIPYGSAAFWLVVLGGIGVTSVLAGGLPALYLSSFEPVKVLKGALRVGPAAAWPRKVLVVTQFSCSIALIMGAVVIYQQIEHARNRPTGYNINRLLVTHTNSELSRNYTIVKDELLRGGIVESVTQATSPATDIWWHGGLDRWPGQMANENVEMGFIKTGTDYLETMGMTLAAGRDFRHEHDTSSTILNETAVKLLRLKDPIGQRVSWQGREYTIAGVAKDALMQNPFAAAEPIMFTCSPEPMPVMLYRLSPRIATSEALSRMTALFGKYNPAYPYNYSFADQDYAEKFNLELLIGKLAGIFAGLAIFISSLGLFGLAAYMAEQRTKEIGVRKVLGATVMSIWGLLSKDFMGLVLIAFVIATPTASYFLESWLAQYDYRTALSWWVFAAVGIAAVAITLLTVSYQSIKAALRNPVKSLRTE</sequence>
<dbReference type="InterPro" id="IPR025857">
    <property type="entry name" value="MacB_PCD"/>
</dbReference>
<accession>A0A6J4KTE4</accession>
<dbReference type="InterPro" id="IPR047699">
    <property type="entry name" value="Permease_put_prefix"/>
</dbReference>
<dbReference type="Pfam" id="PF12704">
    <property type="entry name" value="MacB_PCD"/>
    <property type="match status" value="2"/>
</dbReference>
<feature type="transmembrane region" description="Helical" evidence="6">
    <location>
        <begin position="838"/>
        <end position="859"/>
    </location>
</feature>
<feature type="transmembrane region" description="Helical" evidence="6">
    <location>
        <begin position="466"/>
        <end position="489"/>
    </location>
</feature>
<dbReference type="GO" id="GO:0022857">
    <property type="term" value="F:transmembrane transporter activity"/>
    <property type="evidence" value="ECO:0007669"/>
    <property type="project" value="TreeGrafter"/>
</dbReference>
<feature type="domain" description="ABC3 transporter permease C-terminal" evidence="7">
    <location>
        <begin position="758"/>
        <end position="869"/>
    </location>
</feature>
<feature type="transmembrane region" description="Helical" evidence="6">
    <location>
        <begin position="372"/>
        <end position="394"/>
    </location>
</feature>
<keyword evidence="4 6" id="KW-1133">Transmembrane helix</keyword>
<evidence type="ECO:0008006" key="10">
    <source>
        <dbReference type="Google" id="ProtNLM"/>
    </source>
</evidence>
<gene>
    <name evidence="9" type="ORF">AVDCRST_MAG56-6574</name>
</gene>
<feature type="transmembrane region" description="Helical" evidence="6">
    <location>
        <begin position="514"/>
        <end position="534"/>
    </location>
</feature>
<dbReference type="Pfam" id="PF02687">
    <property type="entry name" value="FtsX"/>
    <property type="match status" value="2"/>
</dbReference>
<keyword evidence="3 6" id="KW-0812">Transmembrane</keyword>
<feature type="domain" description="MacB-like periplasmic core" evidence="8">
    <location>
        <begin position="599"/>
        <end position="679"/>
    </location>
</feature>
<proteinExistence type="predicted"/>
<feature type="transmembrane region" description="Helical" evidence="6">
    <location>
        <begin position="419"/>
        <end position="446"/>
    </location>
</feature>
<feature type="transmembrane region" description="Helical" evidence="6">
    <location>
        <begin position="755"/>
        <end position="779"/>
    </location>
</feature>
<dbReference type="EMBL" id="CADCTQ010000533">
    <property type="protein sequence ID" value="CAA9313917.1"/>
    <property type="molecule type" value="Genomic_DNA"/>
</dbReference>
<protein>
    <recommendedName>
        <fullName evidence="10">ABC transporter, permease protein</fullName>
    </recommendedName>
</protein>
<dbReference type="GO" id="GO:0005886">
    <property type="term" value="C:plasma membrane"/>
    <property type="evidence" value="ECO:0007669"/>
    <property type="project" value="UniProtKB-SubCell"/>
</dbReference>
<evidence type="ECO:0000256" key="5">
    <source>
        <dbReference type="ARBA" id="ARBA00023136"/>
    </source>
</evidence>
<reference evidence="9" key="1">
    <citation type="submission" date="2020-02" db="EMBL/GenBank/DDBJ databases">
        <authorList>
            <person name="Meier V. D."/>
        </authorList>
    </citation>
    <scope>NUCLEOTIDE SEQUENCE</scope>
    <source>
        <strain evidence="9">AVDCRST_MAG56</strain>
    </source>
</reference>
<evidence type="ECO:0000259" key="8">
    <source>
        <dbReference type="Pfam" id="PF12704"/>
    </source>
</evidence>
<keyword evidence="2" id="KW-1003">Cell membrane</keyword>
<dbReference type="NCBIfam" id="NF038404">
    <property type="entry name" value="perm_prefix_2"/>
    <property type="match status" value="1"/>
</dbReference>
<dbReference type="PANTHER" id="PTHR30572">
    <property type="entry name" value="MEMBRANE COMPONENT OF TRANSPORTER-RELATED"/>
    <property type="match status" value="1"/>
</dbReference>
<feature type="domain" description="MacB-like periplasmic core" evidence="8">
    <location>
        <begin position="108"/>
        <end position="328"/>
    </location>
</feature>
<evidence type="ECO:0000313" key="9">
    <source>
        <dbReference type="EMBL" id="CAA9313917.1"/>
    </source>
</evidence>
<feature type="transmembrane region" description="Helical" evidence="6">
    <location>
        <begin position="108"/>
        <end position="129"/>
    </location>
</feature>
<keyword evidence="5 6" id="KW-0472">Membrane</keyword>
<evidence type="ECO:0000256" key="1">
    <source>
        <dbReference type="ARBA" id="ARBA00004651"/>
    </source>
</evidence>
<evidence type="ECO:0000256" key="6">
    <source>
        <dbReference type="SAM" id="Phobius"/>
    </source>
</evidence>
<organism evidence="9">
    <name type="scientific">uncultured Cytophagales bacterium</name>
    <dbReference type="NCBI Taxonomy" id="158755"/>
    <lineage>
        <taxon>Bacteria</taxon>
        <taxon>Pseudomonadati</taxon>
        <taxon>Bacteroidota</taxon>
        <taxon>Sphingobacteriia</taxon>
        <taxon>Sphingobacteriales</taxon>
        <taxon>environmental samples</taxon>
    </lineage>
</organism>
<dbReference type="InterPro" id="IPR050250">
    <property type="entry name" value="Macrolide_Exporter_MacB"/>
</dbReference>
<evidence type="ECO:0000256" key="3">
    <source>
        <dbReference type="ARBA" id="ARBA00022692"/>
    </source>
</evidence>
<comment type="subcellular location">
    <subcellularLocation>
        <location evidence="1">Cell membrane</location>
        <topology evidence="1">Multi-pass membrane protein</topology>
    </subcellularLocation>
</comment>
<evidence type="ECO:0000256" key="4">
    <source>
        <dbReference type="ARBA" id="ARBA00022989"/>
    </source>
</evidence>